<keyword evidence="3" id="KW-1185">Reference proteome</keyword>
<feature type="compositionally biased region" description="Basic and acidic residues" evidence="1">
    <location>
        <begin position="21"/>
        <end position="33"/>
    </location>
</feature>
<organism evidence="2 3">
    <name type="scientific">Paenibacillus agricola</name>
    <dbReference type="NCBI Taxonomy" id="2716264"/>
    <lineage>
        <taxon>Bacteria</taxon>
        <taxon>Bacillati</taxon>
        <taxon>Bacillota</taxon>
        <taxon>Bacilli</taxon>
        <taxon>Bacillales</taxon>
        <taxon>Paenibacillaceae</taxon>
        <taxon>Paenibacillus</taxon>
    </lineage>
</organism>
<evidence type="ECO:0000313" key="2">
    <source>
        <dbReference type="EMBL" id="NHN29439.1"/>
    </source>
</evidence>
<proteinExistence type="predicted"/>
<comment type="caution">
    <text evidence="2">The sequence shown here is derived from an EMBL/GenBank/DDBJ whole genome shotgun (WGS) entry which is preliminary data.</text>
</comment>
<feature type="region of interest" description="Disordered" evidence="1">
    <location>
        <begin position="1"/>
        <end position="38"/>
    </location>
</feature>
<evidence type="ECO:0000256" key="1">
    <source>
        <dbReference type="SAM" id="MobiDB-lite"/>
    </source>
</evidence>
<accession>A0ABX0J5V1</accession>
<dbReference type="RefSeq" id="WP_166147408.1">
    <property type="nucleotide sequence ID" value="NZ_JAAOIW010000002.1"/>
</dbReference>
<reference evidence="2" key="1">
    <citation type="submission" date="2020-03" db="EMBL/GenBank/DDBJ databases">
        <title>Draft sequencing of Paenibacilllus sp. S3N08.</title>
        <authorList>
            <person name="Kim D.-U."/>
        </authorList>
    </citation>
    <scope>NUCLEOTIDE SEQUENCE</scope>
    <source>
        <strain evidence="2">S3N08</strain>
    </source>
</reference>
<evidence type="ECO:0008006" key="4">
    <source>
        <dbReference type="Google" id="ProtNLM"/>
    </source>
</evidence>
<sequence>MAFEKELPEWKATGIKPPSTKRNEGWKPSEKPPADWLNWHQNKTYEALKELQEKAAEASEVEGLDADLTGHIAQTNNVHGSTSAPTANRIIQRDAAGRAQVAAPSVAADIARKDTVDAVQANLDTAVTASPAATPLNLGYGLQVVNVPHHTPYNLFNIAGRTLINLLGRDGNFEAVANSTYFGGTATIDATRKAYGTNSIKIVKTAVNTIVQPLANKSIYPAIGDCFICIAEIYNENISTQLFIQQMLNGVTTTPKYVTAMSGFVTQVTGRFVPFISAFKIETVTTPGTSNFLARVNADGTSGHNINIDGFRIFRITQAEFDALGASVTEVEATQIAARYPYVDDMQAIRAPYVIKSGENLLPPFSEWTAYLITDKQEVESAYTLRYTKTTVAGYSSYLTNVPAVEGQSYNFSMTIDVKSIVVGTGVGVYYVVTFVDKYGVVVGTMSNAATNKFTSAGVYNIGINAVSPTNTTTIQVSLLIYDGTTAAVVFSNPMLNLGSTALPFKPNADDHLFFPDVKLASNVDGTITDTLGHWDGKYFKQARFKTMDLDGSLAWSHSPVTITGSKRVEYSNGLAGAPNQTMIKYDGKVLKVDSAVLSADTFIVAGGTTYVVIPNVDSGWGQGYSPLAAEISAYFYGWKMYNGADSNVPYTSGTKVWIRQLPRSSGNIDGTDYNVIVTPTNPPTGTTYKPYKLQYQLAQSTLEEIAVEGDITLHAGLNQIEVGNGMIVRESGAIQGNAANYYINGTGGSKLKYRVLKFLSAYKDGKIDKTWRWDSTYIDLIGNGYLITPDVGDNLMASYTTTYLALDQYSLTSNVQSIQGDYPSNLKTVVDMAVAYLADVTARVGVLENTKAQKVQPQWIAPTLLNGWVAYDPTGVTPIPGYRLNPLNRVTMKGVIKSGAFAVNTFICILPYKPKETKSVMLVSYSPWTVTTALISTNGELYIQGGNLNNVAVYLDNVTYELD</sequence>
<name>A0ABX0J5V1_9BACL</name>
<gene>
    <name evidence="2" type="ORF">G9U52_06290</name>
</gene>
<protein>
    <recommendedName>
        <fullName evidence="4">Tail fiber protein</fullName>
    </recommendedName>
</protein>
<dbReference type="EMBL" id="JAAOIW010000002">
    <property type="protein sequence ID" value="NHN29439.1"/>
    <property type="molecule type" value="Genomic_DNA"/>
</dbReference>
<dbReference type="Proteomes" id="UP001165962">
    <property type="component" value="Unassembled WGS sequence"/>
</dbReference>
<evidence type="ECO:0000313" key="3">
    <source>
        <dbReference type="Proteomes" id="UP001165962"/>
    </source>
</evidence>